<reference evidence="4" key="1">
    <citation type="journal article" date="2021" name="IMA Fungus">
        <title>Genomic characterization of three marine fungi, including Emericellopsis atlantica sp. nov. with signatures of a generalist lifestyle and marine biomass degradation.</title>
        <authorList>
            <person name="Hagestad O.C."/>
            <person name="Hou L."/>
            <person name="Andersen J.H."/>
            <person name="Hansen E.H."/>
            <person name="Altermark B."/>
            <person name="Li C."/>
            <person name="Kuhnert E."/>
            <person name="Cox R.J."/>
            <person name="Crous P.W."/>
            <person name="Spatafora J.W."/>
            <person name="Lail K."/>
            <person name="Amirebrahimi M."/>
            <person name="Lipzen A."/>
            <person name="Pangilinan J."/>
            <person name="Andreopoulos W."/>
            <person name="Hayes R.D."/>
            <person name="Ng V."/>
            <person name="Grigoriev I.V."/>
            <person name="Jackson S.A."/>
            <person name="Sutton T.D.S."/>
            <person name="Dobson A.D.W."/>
            <person name="Rama T."/>
        </authorList>
    </citation>
    <scope>NUCLEOTIDE SEQUENCE</scope>
    <source>
        <strain evidence="4">TRa3180A</strain>
    </source>
</reference>
<comment type="caution">
    <text evidence="4">The sequence shown here is derived from an EMBL/GenBank/DDBJ whole genome shotgun (WGS) entry which is preliminary data.</text>
</comment>
<feature type="transmembrane region" description="Helical" evidence="2">
    <location>
        <begin position="71"/>
        <end position="89"/>
    </location>
</feature>
<dbReference type="AlphaFoldDB" id="A0A9P7Z7Z0"/>
<feature type="region of interest" description="Disordered" evidence="1">
    <location>
        <begin position="1"/>
        <end position="24"/>
    </location>
</feature>
<dbReference type="PANTHER" id="PTHR32100">
    <property type="entry name" value="OMEGA-6 FATTY ACID DESATURASE, CHLOROPLASTIC"/>
    <property type="match status" value="1"/>
</dbReference>
<dbReference type="InterPro" id="IPR012171">
    <property type="entry name" value="Fatty_acid_desaturase"/>
</dbReference>
<dbReference type="OrthoDB" id="1461976at2759"/>
<sequence length="475" mass="53853">MPPSTRSATPSPATKPKTANMPQETKGLHLDLDGKVFELPNFTMKEIHDAIPAHCFKPSTIRSMAYVVRDFFYYSVLVYVATKYIPMIPSTPLRALAWAAYTTLAGFVFTGIWILAHECGHGAFSKSKKLNYTMGLIMHSFLMVPFHSWRLSHSQHHKATGNMDKDTAFVPHERKSWLETKFGSKAKDNLVEFAELAEDSPIAVLWHCIIHQLFGWPGYLLFNLTGQKYDGAKGARISHFYFGEDSVFFKPQELSLIMLSDVGVAAMIAGLIWAGQVFGSWNVIILWGIPWLWVNNWIVAITFLQHTDASMPHYDNKTWTFARGATATIDRDLGFIDTHLFHDIIGTHVCHHLVSTIPFYHAGEASEHIKRVMGQHYKADVKTPFWTAFWRNQRTCKFVEESEGQEGSGVYFFRNLYNRPEQTQPKDLTHGAKDVVVKEDKIPVMQAVMSSGRNLDARRRLSQSAQLALPIMAEA</sequence>
<organism evidence="4 5">
    <name type="scientific">Calycina marina</name>
    <dbReference type="NCBI Taxonomy" id="1763456"/>
    <lineage>
        <taxon>Eukaryota</taxon>
        <taxon>Fungi</taxon>
        <taxon>Dikarya</taxon>
        <taxon>Ascomycota</taxon>
        <taxon>Pezizomycotina</taxon>
        <taxon>Leotiomycetes</taxon>
        <taxon>Helotiales</taxon>
        <taxon>Pezizellaceae</taxon>
        <taxon>Calycina</taxon>
    </lineage>
</organism>
<dbReference type="EMBL" id="MU253787">
    <property type="protein sequence ID" value="KAG9246936.1"/>
    <property type="molecule type" value="Genomic_DNA"/>
</dbReference>
<dbReference type="GO" id="GO:0016491">
    <property type="term" value="F:oxidoreductase activity"/>
    <property type="evidence" value="ECO:0007669"/>
    <property type="project" value="InterPro"/>
</dbReference>
<gene>
    <name evidence="4" type="ORF">BJ878DRAFT_241397</name>
</gene>
<dbReference type="CDD" id="cd03507">
    <property type="entry name" value="Delta12-FADS-like"/>
    <property type="match status" value="1"/>
</dbReference>
<accession>A0A9P7Z7Z0</accession>
<feature type="transmembrane region" description="Helical" evidence="2">
    <location>
        <begin position="95"/>
        <end position="116"/>
    </location>
</feature>
<feature type="compositionally biased region" description="Low complexity" evidence="1">
    <location>
        <begin position="1"/>
        <end position="16"/>
    </location>
</feature>
<feature type="transmembrane region" description="Helical" evidence="2">
    <location>
        <begin position="284"/>
        <end position="304"/>
    </location>
</feature>
<protein>
    <submittedName>
        <fullName evidence="4">Fatty acid desaturase-domain-containing protein</fullName>
    </submittedName>
</protein>
<evidence type="ECO:0000256" key="2">
    <source>
        <dbReference type="SAM" id="Phobius"/>
    </source>
</evidence>
<keyword evidence="5" id="KW-1185">Reference proteome</keyword>
<feature type="domain" description="Fatty acid desaturase" evidence="3">
    <location>
        <begin position="97"/>
        <end position="379"/>
    </location>
</feature>
<evidence type="ECO:0000256" key="1">
    <source>
        <dbReference type="SAM" id="MobiDB-lite"/>
    </source>
</evidence>
<evidence type="ECO:0000259" key="3">
    <source>
        <dbReference type="Pfam" id="PF00487"/>
    </source>
</evidence>
<evidence type="ECO:0000313" key="4">
    <source>
        <dbReference type="EMBL" id="KAG9246936.1"/>
    </source>
</evidence>
<name>A0A9P7Z7Z0_9HELO</name>
<dbReference type="InterPro" id="IPR005804">
    <property type="entry name" value="FA_desaturase_dom"/>
</dbReference>
<dbReference type="Proteomes" id="UP000887226">
    <property type="component" value="Unassembled WGS sequence"/>
</dbReference>
<dbReference type="Pfam" id="PF00487">
    <property type="entry name" value="FA_desaturase"/>
    <property type="match status" value="1"/>
</dbReference>
<evidence type="ECO:0000313" key="5">
    <source>
        <dbReference type="Proteomes" id="UP000887226"/>
    </source>
</evidence>
<keyword evidence="2" id="KW-0812">Transmembrane</keyword>
<proteinExistence type="predicted"/>
<dbReference type="GO" id="GO:0006629">
    <property type="term" value="P:lipid metabolic process"/>
    <property type="evidence" value="ECO:0007669"/>
    <property type="project" value="InterPro"/>
</dbReference>
<keyword evidence="2" id="KW-0472">Membrane</keyword>
<feature type="transmembrane region" description="Helical" evidence="2">
    <location>
        <begin position="256"/>
        <end position="278"/>
    </location>
</feature>
<keyword evidence="2" id="KW-1133">Transmembrane helix</keyword>